<feature type="coiled-coil region" evidence="1">
    <location>
        <begin position="43"/>
        <end position="264"/>
    </location>
</feature>
<name>A0A0N5A7E9_PARTI</name>
<sequence length="391" mass="46282">MDTFSVKSYHGCSQEENKRFVQRYSKQCKNEKSSEDSFEFQKIMELNKKIRELRNEIFCQKENIRLKDKIIDELYSDIRKNSNDKEIQEKEITSLKNVIAEFETKKNEQTDVDKLNKRIEDLEKRVQNQRTHLNTSATAISESKSKIVQLREDVKKQTMENKSKDNEIKDLLKENKHLKNEISMQIMKLVDEIKKITESDRNIQILEEKIENLTKENQLLKETSPNQQENVEDIDNLSNQLSVIKAKDDKIEELMERVEKQQSVIILKDQRINELSSKLAAYYNKYECQDKKNDDIQEQSKNNFNFDNMKGYIERNKRSDGSIFIEYNKIKEFLNFYSTHPEECGGSGSKLMIIPKKPSVKTSNHLNEKFRNTCISRDKYKTKQNSLISKE</sequence>
<dbReference type="Gene3D" id="1.10.287.1490">
    <property type="match status" value="1"/>
</dbReference>
<accession>A0A0N5A7E9</accession>
<dbReference type="Proteomes" id="UP000038045">
    <property type="component" value="Unplaced"/>
</dbReference>
<dbReference type="WBParaSite" id="PTRK_0001793000.1">
    <property type="protein sequence ID" value="PTRK_0001793000.1"/>
    <property type="gene ID" value="PTRK_0001793000"/>
</dbReference>
<reference evidence="3" key="1">
    <citation type="submission" date="2017-02" db="UniProtKB">
        <authorList>
            <consortium name="WormBaseParasite"/>
        </authorList>
    </citation>
    <scope>IDENTIFICATION</scope>
</reference>
<keyword evidence="2" id="KW-1185">Reference proteome</keyword>
<keyword evidence="1" id="KW-0175">Coiled coil</keyword>
<evidence type="ECO:0000313" key="2">
    <source>
        <dbReference type="Proteomes" id="UP000038045"/>
    </source>
</evidence>
<organism evidence="2 3">
    <name type="scientific">Parastrongyloides trichosuri</name>
    <name type="common">Possum-specific nematode worm</name>
    <dbReference type="NCBI Taxonomy" id="131310"/>
    <lineage>
        <taxon>Eukaryota</taxon>
        <taxon>Metazoa</taxon>
        <taxon>Ecdysozoa</taxon>
        <taxon>Nematoda</taxon>
        <taxon>Chromadorea</taxon>
        <taxon>Rhabditida</taxon>
        <taxon>Tylenchina</taxon>
        <taxon>Panagrolaimomorpha</taxon>
        <taxon>Strongyloidoidea</taxon>
        <taxon>Strongyloididae</taxon>
        <taxon>Parastrongyloides</taxon>
    </lineage>
</organism>
<protein>
    <submittedName>
        <fullName evidence="3">Viral A-type inclusion protein</fullName>
    </submittedName>
</protein>
<evidence type="ECO:0000313" key="3">
    <source>
        <dbReference type="WBParaSite" id="PTRK_0001793000.1"/>
    </source>
</evidence>
<evidence type="ECO:0000256" key="1">
    <source>
        <dbReference type="SAM" id="Coils"/>
    </source>
</evidence>
<dbReference type="AlphaFoldDB" id="A0A0N5A7E9"/>
<proteinExistence type="predicted"/>